<keyword evidence="20" id="KW-1185">Reference proteome</keyword>
<evidence type="ECO:0000256" key="8">
    <source>
        <dbReference type="ARBA" id="ARBA00022679"/>
    </source>
</evidence>
<protein>
    <recommendedName>
        <fullName evidence="4">Chemotaxis protein CheA</fullName>
        <ecNumber evidence="3">2.7.13.3</ecNumber>
    </recommendedName>
</protein>
<dbReference type="FunFam" id="3.30.565.10:FF:000016">
    <property type="entry name" value="Chemotaxis protein CheA, putative"/>
    <property type="match status" value="1"/>
</dbReference>
<comment type="subcellular location">
    <subcellularLocation>
        <location evidence="2">Cytoplasm</location>
    </subcellularLocation>
</comment>
<keyword evidence="10 19" id="KW-0418">Kinase</keyword>
<dbReference type="InterPro" id="IPR036890">
    <property type="entry name" value="HATPase_C_sf"/>
</dbReference>
<keyword evidence="12" id="KW-0902">Two-component regulatory system</keyword>
<dbReference type="PRINTS" id="PR00344">
    <property type="entry name" value="BCTRLSENSOR"/>
</dbReference>
<evidence type="ECO:0000259" key="16">
    <source>
        <dbReference type="PROSITE" id="PS50109"/>
    </source>
</evidence>
<evidence type="ECO:0000256" key="6">
    <source>
        <dbReference type="ARBA" id="ARBA00022500"/>
    </source>
</evidence>
<evidence type="ECO:0000256" key="2">
    <source>
        <dbReference type="ARBA" id="ARBA00004496"/>
    </source>
</evidence>
<reference evidence="20" key="1">
    <citation type="submission" date="2010-05" db="EMBL/GenBank/DDBJ databases">
        <title>Complete sequence of Methylotenera sp. 301.</title>
        <authorList>
            <person name="Lucas S."/>
            <person name="Copeland A."/>
            <person name="Lapidus A."/>
            <person name="Cheng J.-F."/>
            <person name="Bruce D."/>
            <person name="Goodwin L."/>
            <person name="Pitluck S."/>
            <person name="Clum A."/>
            <person name="Land M."/>
            <person name="Hauser L."/>
            <person name="Kyrpides N."/>
            <person name="Ivanova N."/>
            <person name="Chistoservova L."/>
            <person name="Kalyuzhnaya M."/>
            <person name="Woyke T."/>
        </authorList>
    </citation>
    <scope>NUCLEOTIDE SEQUENCE [LARGE SCALE GENOMIC DNA]</scope>
    <source>
        <strain evidence="20">301</strain>
    </source>
</reference>
<dbReference type="CDD" id="cd16916">
    <property type="entry name" value="HATPase_CheA-like"/>
    <property type="match status" value="1"/>
</dbReference>
<dbReference type="Gene3D" id="1.20.120.160">
    <property type="entry name" value="HPT domain"/>
    <property type="match status" value="1"/>
</dbReference>
<feature type="domain" description="Histidine kinase" evidence="16">
    <location>
        <begin position="427"/>
        <end position="633"/>
    </location>
</feature>
<evidence type="ECO:0000256" key="14">
    <source>
        <dbReference type="PROSITE-ProRule" id="PRU00110"/>
    </source>
</evidence>
<organism evidence="19 20">
    <name type="scientific">Methylotenera versatilis (strain 301)</name>
    <dbReference type="NCBI Taxonomy" id="666681"/>
    <lineage>
        <taxon>Bacteria</taxon>
        <taxon>Pseudomonadati</taxon>
        <taxon>Pseudomonadota</taxon>
        <taxon>Betaproteobacteria</taxon>
        <taxon>Nitrosomonadales</taxon>
        <taxon>Methylophilaceae</taxon>
        <taxon>Methylotenera</taxon>
    </lineage>
</organism>
<dbReference type="NCBIfam" id="NF007835">
    <property type="entry name" value="PRK10547.1"/>
    <property type="match status" value="1"/>
</dbReference>
<gene>
    <name evidence="19" type="ordered locus">M301_1686</name>
</gene>
<dbReference type="InterPro" id="IPR004358">
    <property type="entry name" value="Sig_transdc_His_kin-like_C"/>
</dbReference>
<dbReference type="InterPro" id="IPR036641">
    <property type="entry name" value="HPT_dom_sf"/>
</dbReference>
<dbReference type="GO" id="GO:0005524">
    <property type="term" value="F:ATP binding"/>
    <property type="evidence" value="ECO:0007669"/>
    <property type="project" value="UniProtKB-KW"/>
</dbReference>
<evidence type="ECO:0000256" key="1">
    <source>
        <dbReference type="ARBA" id="ARBA00000085"/>
    </source>
</evidence>
<dbReference type="InterPro" id="IPR015162">
    <property type="entry name" value="CheY-binding"/>
</dbReference>
<dbReference type="InterPro" id="IPR037006">
    <property type="entry name" value="CheA-like_homodim_sf"/>
</dbReference>
<dbReference type="STRING" id="666681.M301_1686"/>
<reference evidence="19 20" key="2">
    <citation type="journal article" date="2011" name="J. Bacteriol.">
        <title>Genomes of three methylotrophs from a single niche uncover genetic and metabolic divergence of Methylophilaceae.</title>
        <authorList>
            <person name="Lapidus A."/>
            <person name="Clum A."/>
            <person name="Labutti K."/>
            <person name="Kaluzhnaya M.G."/>
            <person name="Lim S."/>
            <person name="Beck D.A."/>
            <person name="Glavina Del Rio T."/>
            <person name="Nolan M."/>
            <person name="Mavromatis K."/>
            <person name="Huntemann M."/>
            <person name="Lucas S."/>
            <person name="Lidstrom M.E."/>
            <person name="Ivanova N."/>
            <person name="Chistoserdova L."/>
        </authorList>
    </citation>
    <scope>NUCLEOTIDE SEQUENCE [LARGE SCALE GENOMIC DNA]</scope>
    <source>
        <strain evidence="19 20">301</strain>
    </source>
</reference>
<keyword evidence="5" id="KW-0963">Cytoplasm</keyword>
<evidence type="ECO:0000256" key="10">
    <source>
        <dbReference type="ARBA" id="ARBA00022777"/>
    </source>
</evidence>
<feature type="domain" description="HPt" evidence="18">
    <location>
        <begin position="1"/>
        <end position="105"/>
    </location>
</feature>
<dbReference type="FunFam" id="2.30.30.40:FF:000048">
    <property type="entry name" value="Chemotaxis protein CheA, putative"/>
    <property type="match status" value="1"/>
</dbReference>
<feature type="compositionally biased region" description="Basic and acidic residues" evidence="15">
    <location>
        <begin position="365"/>
        <end position="378"/>
    </location>
</feature>
<dbReference type="Gene3D" id="2.30.30.40">
    <property type="entry name" value="SH3 Domains"/>
    <property type="match status" value="1"/>
</dbReference>
<dbReference type="CDD" id="cd00731">
    <property type="entry name" value="CheA_reg"/>
    <property type="match status" value="1"/>
</dbReference>
<dbReference type="SMART" id="SM00260">
    <property type="entry name" value="CheW"/>
    <property type="match status" value="1"/>
</dbReference>
<dbReference type="Gene3D" id="1.10.287.560">
    <property type="entry name" value="Histidine kinase CheA-like, homodimeric domain"/>
    <property type="match status" value="1"/>
</dbReference>
<dbReference type="HOGENOM" id="CLU_000650_3_6_4"/>
<name>D7DJ31_METV0</name>
<dbReference type="GO" id="GO:0000155">
    <property type="term" value="F:phosphorelay sensor kinase activity"/>
    <property type="evidence" value="ECO:0007669"/>
    <property type="project" value="InterPro"/>
</dbReference>
<dbReference type="Proteomes" id="UP000000383">
    <property type="component" value="Chromosome"/>
</dbReference>
<dbReference type="RefSeq" id="WP_013148378.1">
    <property type="nucleotide sequence ID" value="NC_014207.1"/>
</dbReference>
<dbReference type="Pfam" id="PF02895">
    <property type="entry name" value="H-kinase_dim"/>
    <property type="match status" value="1"/>
</dbReference>
<proteinExistence type="predicted"/>
<evidence type="ECO:0000256" key="4">
    <source>
        <dbReference type="ARBA" id="ARBA00021495"/>
    </source>
</evidence>
<evidence type="ECO:0000313" key="20">
    <source>
        <dbReference type="Proteomes" id="UP000000383"/>
    </source>
</evidence>
<feature type="region of interest" description="Disordered" evidence="15">
    <location>
        <begin position="359"/>
        <end position="386"/>
    </location>
</feature>
<keyword evidence="7 14" id="KW-0597">Phosphoprotein</keyword>
<accession>D7DJ31</accession>
<dbReference type="SUPFAM" id="SSF47384">
    <property type="entry name" value="Homodimeric domain of signal transducing histidine kinase"/>
    <property type="match status" value="1"/>
</dbReference>
<dbReference type="eggNOG" id="COG2198">
    <property type="taxonomic scope" value="Bacteria"/>
</dbReference>
<dbReference type="Pfam" id="PF09078">
    <property type="entry name" value="CheY-binding"/>
    <property type="match status" value="1"/>
</dbReference>
<keyword evidence="8" id="KW-0808">Transferase</keyword>
<dbReference type="PANTHER" id="PTHR43395">
    <property type="entry name" value="SENSOR HISTIDINE KINASE CHEA"/>
    <property type="match status" value="1"/>
</dbReference>
<dbReference type="GO" id="GO:0005737">
    <property type="term" value="C:cytoplasm"/>
    <property type="evidence" value="ECO:0007669"/>
    <property type="project" value="UniProtKB-SubCell"/>
</dbReference>
<evidence type="ECO:0000256" key="9">
    <source>
        <dbReference type="ARBA" id="ARBA00022741"/>
    </source>
</evidence>
<feature type="domain" description="CheW-like" evidence="17">
    <location>
        <begin position="635"/>
        <end position="770"/>
    </location>
</feature>
<dbReference type="SUPFAM" id="SSF55874">
    <property type="entry name" value="ATPase domain of HSP90 chaperone/DNA topoisomerase II/histidine kinase"/>
    <property type="match status" value="1"/>
</dbReference>
<evidence type="ECO:0000256" key="7">
    <source>
        <dbReference type="ARBA" id="ARBA00022553"/>
    </source>
</evidence>
<keyword evidence="6" id="KW-0145">Chemotaxis</keyword>
<dbReference type="AlphaFoldDB" id="D7DJ31"/>
<dbReference type="SUPFAM" id="SSF55052">
    <property type="entry name" value="CheY-binding domain of CheA"/>
    <property type="match status" value="1"/>
</dbReference>
<dbReference type="Pfam" id="PF02518">
    <property type="entry name" value="HATPase_c"/>
    <property type="match status" value="1"/>
</dbReference>
<dbReference type="InterPro" id="IPR002545">
    <property type="entry name" value="CheW-lke_dom"/>
</dbReference>
<dbReference type="PANTHER" id="PTHR43395:SF10">
    <property type="entry name" value="CHEMOTAXIS PROTEIN CHEA"/>
    <property type="match status" value="1"/>
</dbReference>
<dbReference type="Pfam" id="PF01627">
    <property type="entry name" value="Hpt"/>
    <property type="match status" value="1"/>
</dbReference>
<dbReference type="GO" id="GO:0006935">
    <property type="term" value="P:chemotaxis"/>
    <property type="evidence" value="ECO:0007669"/>
    <property type="project" value="UniProtKB-KW"/>
</dbReference>
<evidence type="ECO:0000256" key="5">
    <source>
        <dbReference type="ARBA" id="ARBA00022490"/>
    </source>
</evidence>
<evidence type="ECO:0000256" key="12">
    <source>
        <dbReference type="ARBA" id="ARBA00023012"/>
    </source>
</evidence>
<evidence type="ECO:0000256" key="3">
    <source>
        <dbReference type="ARBA" id="ARBA00012438"/>
    </source>
</evidence>
<dbReference type="SMART" id="SM00073">
    <property type="entry name" value="HPT"/>
    <property type="match status" value="1"/>
</dbReference>
<dbReference type="PROSITE" id="PS50894">
    <property type="entry name" value="HPT"/>
    <property type="match status" value="1"/>
</dbReference>
<sequence>MTIDMSQFYEVFFDEAEELLAEAERLLLGIDIDSPDDEELNAIFRAAHSIKGGAATFGFMDMTEITHVLENLLDKIRKHEMALTAEHVDAFLAAKDVLKMEVDGHRLATAVDEEQVADVKMMLKQLSEAGAAVVKPAQATPAPVAAPVVTAPIVEAPKPADPVVVAAVPDDGLTRFNIVLPEVSEKDMSNLKDELGLLGDVESSQNENNRYVFKLTTDSTQADIISICSFVLDPDDLVITVSTAVSAPVVAQVEAKPAVVEDPGFGLFEDDVKATTASSSANEVKSSTSGVSIHEEVGYGLFAVDGKENVEEGYGFFAPFQPHKDAAVADLIGDDTVATEANSGKAELAKAEAVAVASKAAASEATDRRNQGRRESDKAPASAETSSIRVGIEKVDQLINLVGELVITQAMIEQRISQLDPVQHEPLINSVGQLTRNTRDLQESVMSIRMMPMDFVFSRFPRMVRDLAAKLGKKVEFVTVGATTELDKGLIERIVDPLTHLVRNSVDHGIETPEGRRAAGKSETGTLTLSAAHKGGSIVIEVTDDGAGLSRDKLLAKAAKNGLPVSESMSDTEVFNLIFAPGFSTAEVVTDVSGRGVGMDVVKRNITAMNGVVEIRSALGYGTTISIALPLTLAILDGMSVSLGNSIYVIPLNLIVETLQPRAEDIKTVTGEGRMVHVRGEYLPIIALHSLFNHHTDITDPTQGVLVLLESDGKKSALFVDRLVGQQQVVIKSLETNYRKVPGVSGATIMGDGGVALILDVSAIIQMGQTSNYLTGAPPFAHYQNAQSIEKNSNP</sequence>
<dbReference type="InterPro" id="IPR004105">
    <property type="entry name" value="CheA-like_dim"/>
</dbReference>
<dbReference type="InterPro" id="IPR005467">
    <property type="entry name" value="His_kinase_dom"/>
</dbReference>
<dbReference type="EC" id="2.7.13.3" evidence="3"/>
<dbReference type="SUPFAM" id="SSF50341">
    <property type="entry name" value="CheW-like"/>
    <property type="match status" value="1"/>
</dbReference>
<dbReference type="SMART" id="SM00387">
    <property type="entry name" value="HATPase_c"/>
    <property type="match status" value="1"/>
</dbReference>
<dbReference type="InterPro" id="IPR036097">
    <property type="entry name" value="HisK_dim/P_sf"/>
</dbReference>
<dbReference type="eggNOG" id="COG0643">
    <property type="taxonomic scope" value="Bacteria"/>
</dbReference>
<evidence type="ECO:0000259" key="18">
    <source>
        <dbReference type="PROSITE" id="PS50894"/>
    </source>
</evidence>
<dbReference type="PROSITE" id="PS50109">
    <property type="entry name" value="HIS_KIN"/>
    <property type="match status" value="1"/>
</dbReference>
<feature type="modified residue" description="Phosphohistidine" evidence="14">
    <location>
        <position position="48"/>
    </location>
</feature>
<dbReference type="CDD" id="cd00088">
    <property type="entry name" value="HPT"/>
    <property type="match status" value="1"/>
</dbReference>
<dbReference type="OrthoDB" id="9803176at2"/>
<dbReference type="Gene3D" id="3.30.70.400">
    <property type="entry name" value="CheY-binding domain of CheA"/>
    <property type="match status" value="1"/>
</dbReference>
<comment type="function">
    <text evidence="13">Involved in the transmission of sensory signals from the chemoreceptors to the flagellar motors. CheA is autophosphorylated; it can transfer its phosphate group to either CheB or CheY.</text>
</comment>
<dbReference type="SMART" id="SM01231">
    <property type="entry name" value="H-kinase_dim"/>
    <property type="match status" value="1"/>
</dbReference>
<dbReference type="Pfam" id="PF01584">
    <property type="entry name" value="CheW"/>
    <property type="match status" value="1"/>
</dbReference>
<evidence type="ECO:0000313" key="19">
    <source>
        <dbReference type="EMBL" id="ADI30066.1"/>
    </source>
</evidence>
<dbReference type="InterPro" id="IPR003594">
    <property type="entry name" value="HATPase_dom"/>
</dbReference>
<dbReference type="PROSITE" id="PS50851">
    <property type="entry name" value="CHEW"/>
    <property type="match status" value="1"/>
</dbReference>
<dbReference type="KEGG" id="meh:M301_1686"/>
<dbReference type="InterPro" id="IPR008207">
    <property type="entry name" value="Sig_transdc_His_kin_Hpt_dom"/>
</dbReference>
<dbReference type="InterPro" id="IPR051315">
    <property type="entry name" value="Bact_Chemotaxis_CheA"/>
</dbReference>
<dbReference type="SUPFAM" id="SSF47226">
    <property type="entry name" value="Histidine-containing phosphotransfer domain, HPT domain"/>
    <property type="match status" value="1"/>
</dbReference>
<dbReference type="Gene3D" id="3.30.565.10">
    <property type="entry name" value="Histidine kinase-like ATPase, C-terminal domain"/>
    <property type="match status" value="1"/>
</dbReference>
<dbReference type="InterPro" id="IPR035891">
    <property type="entry name" value="CheY-binding_CheA"/>
</dbReference>
<keyword evidence="9" id="KW-0547">Nucleotide-binding</keyword>
<evidence type="ECO:0000256" key="15">
    <source>
        <dbReference type="SAM" id="MobiDB-lite"/>
    </source>
</evidence>
<comment type="catalytic activity">
    <reaction evidence="1">
        <text>ATP + protein L-histidine = ADP + protein N-phospho-L-histidine.</text>
        <dbReference type="EC" id="2.7.13.3"/>
    </reaction>
</comment>
<dbReference type="InterPro" id="IPR036061">
    <property type="entry name" value="CheW-like_dom_sf"/>
</dbReference>
<keyword evidence="11" id="KW-0067">ATP-binding</keyword>
<evidence type="ECO:0000259" key="17">
    <source>
        <dbReference type="PROSITE" id="PS50851"/>
    </source>
</evidence>
<evidence type="ECO:0000256" key="11">
    <source>
        <dbReference type="ARBA" id="ARBA00022840"/>
    </source>
</evidence>
<evidence type="ECO:0000256" key="13">
    <source>
        <dbReference type="ARBA" id="ARBA00035100"/>
    </source>
</evidence>
<dbReference type="EMBL" id="CP002056">
    <property type="protein sequence ID" value="ADI30066.1"/>
    <property type="molecule type" value="Genomic_DNA"/>
</dbReference>